<dbReference type="HOGENOM" id="CLU_496527_0_0_1"/>
<dbReference type="RefSeq" id="XP_002297208.1">
    <property type="nucleotide sequence ID" value="XM_002297172.1"/>
</dbReference>
<keyword evidence="1" id="KW-0472">Membrane</keyword>
<dbReference type="AlphaFoldDB" id="B8LDS5"/>
<dbReference type="InterPro" id="IPR038607">
    <property type="entry name" value="PhoD-like_sf"/>
</dbReference>
<gene>
    <name evidence="3" type="ORF">THAPSDRAFT_25541</name>
</gene>
<dbReference type="Proteomes" id="UP000001449">
    <property type="component" value="Unassembled WGS sequence"/>
</dbReference>
<accession>B8LDS5</accession>
<dbReference type="Pfam" id="PF09423">
    <property type="entry name" value="PhoD"/>
    <property type="match status" value="1"/>
</dbReference>
<dbReference type="InterPro" id="IPR018946">
    <property type="entry name" value="PhoD-like_MPP"/>
</dbReference>
<reference evidence="3 4" key="1">
    <citation type="journal article" date="2004" name="Science">
        <title>The genome of the diatom Thalassiosira pseudonana: ecology, evolution, and metabolism.</title>
        <authorList>
            <person name="Armbrust E.V."/>
            <person name="Berges J.A."/>
            <person name="Bowler C."/>
            <person name="Green B.R."/>
            <person name="Martinez D."/>
            <person name="Putnam N.H."/>
            <person name="Zhou S."/>
            <person name="Allen A.E."/>
            <person name="Apt K.E."/>
            <person name="Bechner M."/>
            <person name="Brzezinski M.A."/>
            <person name="Chaal B.K."/>
            <person name="Chiovitti A."/>
            <person name="Davis A.K."/>
            <person name="Demarest M.S."/>
            <person name="Detter J.C."/>
            <person name="Glavina T."/>
            <person name="Goodstein D."/>
            <person name="Hadi M.Z."/>
            <person name="Hellsten U."/>
            <person name="Hildebrand M."/>
            <person name="Jenkins B.D."/>
            <person name="Jurka J."/>
            <person name="Kapitonov V.V."/>
            <person name="Kroger N."/>
            <person name="Lau W.W."/>
            <person name="Lane T.W."/>
            <person name="Larimer F.W."/>
            <person name="Lippmeier J.C."/>
            <person name="Lucas S."/>
            <person name="Medina M."/>
            <person name="Montsant A."/>
            <person name="Obornik M."/>
            <person name="Parker M.S."/>
            <person name="Palenik B."/>
            <person name="Pazour G.J."/>
            <person name="Richardson P.M."/>
            <person name="Rynearson T.A."/>
            <person name="Saito M.A."/>
            <person name="Schwartz D.C."/>
            <person name="Thamatrakoln K."/>
            <person name="Valentin K."/>
            <person name="Vardi A."/>
            <person name="Wilkerson F.P."/>
            <person name="Rokhsar D.S."/>
        </authorList>
    </citation>
    <scope>NUCLEOTIDE SEQUENCE [LARGE SCALE GENOMIC DNA]</scope>
    <source>
        <strain evidence="3 4">CCMP1335</strain>
    </source>
</reference>
<dbReference type="PANTHER" id="PTHR33987">
    <property type="entry name" value="CALCINEURIN-LIKE METALLO-PHOSPHOESTERASE SUPERFAMILY PROTEIN"/>
    <property type="match status" value="1"/>
</dbReference>
<evidence type="ECO:0000313" key="4">
    <source>
        <dbReference type="Proteomes" id="UP000001449"/>
    </source>
</evidence>
<dbReference type="PANTHER" id="PTHR33987:SF1">
    <property type="entry name" value="CALCINEURIN-LIKE METALLO-PHOSPHOESTERASE SUPERFAMILY PROTEIN"/>
    <property type="match status" value="1"/>
</dbReference>
<proteinExistence type="predicted"/>
<keyword evidence="1" id="KW-0812">Transmembrane</keyword>
<feature type="domain" description="PhoD-like phosphatase metallophosphatase" evidence="2">
    <location>
        <begin position="310"/>
        <end position="429"/>
    </location>
</feature>
<dbReference type="Gene3D" id="3.60.21.70">
    <property type="entry name" value="PhoD-like phosphatase"/>
    <property type="match status" value="1"/>
</dbReference>
<organism evidence="3 4">
    <name type="scientific">Thalassiosira pseudonana</name>
    <name type="common">Marine diatom</name>
    <name type="synonym">Cyclotella nana</name>
    <dbReference type="NCBI Taxonomy" id="35128"/>
    <lineage>
        <taxon>Eukaryota</taxon>
        <taxon>Sar</taxon>
        <taxon>Stramenopiles</taxon>
        <taxon>Ochrophyta</taxon>
        <taxon>Bacillariophyta</taxon>
        <taxon>Coscinodiscophyceae</taxon>
        <taxon>Thalassiosirophycidae</taxon>
        <taxon>Thalassiosirales</taxon>
        <taxon>Thalassiosiraceae</taxon>
        <taxon>Thalassiosira</taxon>
    </lineage>
</organism>
<dbReference type="CDD" id="cd07389">
    <property type="entry name" value="MPP_PhoD"/>
    <property type="match status" value="1"/>
</dbReference>
<dbReference type="InParanoid" id="B8LDS5"/>
<sequence length="678" mass="76390">MPPFRIAVGSCSHPSLPQHLWSIVHQRHPAAFVWGGDAIYADRYSGLNWTAVGLAYVAYGDDSAVDGNSYGAASVGDGNIDTSHAPQKKSGEWRFTFPPPSIHIDATPEVIRKWYQKQWNIDSYRQFVEGWDWNEYHPDLQLPDGNNNEAINVRPLIFGTIDDHDYGANNGDLTYRYKRESNLEFLEFIYSGVDGSVDSANGSCNAHVQDDGGQICIDGSQKSSNRRNKHNDPMYQRAIDGKGVFGVQLFDFASTKVSPKSMSDNILWGGGYWIPEEEALIDPDVIAKQTTHNDSINATQHILQSNYSTTHSVAIFLLDVRSNKTPWPKGKHHHHQSSTGDDDNNVPVLDFLGEEQWKWFQSALSNSKAAVNLIVSGLQVHPERFPNDGNIVEEWSKFPESQAKLYNLILNSGVKSPILVSGDVHMSQILRKDCIRSSDIPEEDENSRRPLPTKRPLVEVTTSGMTHSWGTSFSSQPKHHTLPLWPYSYFVSRTFMTICHFVCPWRDLVIRTADMRREEEAMRAMQPDSVGGARGKVGKQYDLGLNFGEFEFQFNEEGGGVVSFRVFGKGKDQPPKLQMTWSLDQLSGKSDLAGMTAKYPQDFLTMKRRGTKSKVSSSKDEWICVPYRGIAPALHEYTANAILFVTFCSLFFSPHVLLIAVFVVVRRRWTRRKEVEVS</sequence>
<dbReference type="KEGG" id="tps:THAPSDRAFT_25541"/>
<dbReference type="SUPFAM" id="SSF56300">
    <property type="entry name" value="Metallo-dependent phosphatases"/>
    <property type="match status" value="1"/>
</dbReference>
<keyword evidence="1" id="KW-1133">Transmembrane helix</keyword>
<dbReference type="GeneID" id="7444395"/>
<evidence type="ECO:0000256" key="1">
    <source>
        <dbReference type="SAM" id="Phobius"/>
    </source>
</evidence>
<reference evidence="3 4" key="2">
    <citation type="journal article" date="2008" name="Nature">
        <title>The Phaeodactylum genome reveals the evolutionary history of diatom genomes.</title>
        <authorList>
            <person name="Bowler C."/>
            <person name="Allen A.E."/>
            <person name="Badger J.H."/>
            <person name="Grimwood J."/>
            <person name="Jabbari K."/>
            <person name="Kuo A."/>
            <person name="Maheswari U."/>
            <person name="Martens C."/>
            <person name="Maumus F."/>
            <person name="Otillar R.P."/>
            <person name="Rayko E."/>
            <person name="Salamov A."/>
            <person name="Vandepoele K."/>
            <person name="Beszteri B."/>
            <person name="Gruber A."/>
            <person name="Heijde M."/>
            <person name="Katinka M."/>
            <person name="Mock T."/>
            <person name="Valentin K."/>
            <person name="Verret F."/>
            <person name="Berges J.A."/>
            <person name="Brownlee C."/>
            <person name="Cadoret J.P."/>
            <person name="Chiovitti A."/>
            <person name="Choi C.J."/>
            <person name="Coesel S."/>
            <person name="De Martino A."/>
            <person name="Detter J.C."/>
            <person name="Durkin C."/>
            <person name="Falciatore A."/>
            <person name="Fournet J."/>
            <person name="Haruta M."/>
            <person name="Huysman M.J."/>
            <person name="Jenkins B.D."/>
            <person name="Jiroutova K."/>
            <person name="Jorgensen R.E."/>
            <person name="Joubert Y."/>
            <person name="Kaplan A."/>
            <person name="Kroger N."/>
            <person name="Kroth P.G."/>
            <person name="La Roche J."/>
            <person name="Lindquist E."/>
            <person name="Lommer M."/>
            <person name="Martin-Jezequel V."/>
            <person name="Lopez P.J."/>
            <person name="Lucas S."/>
            <person name="Mangogna M."/>
            <person name="McGinnis K."/>
            <person name="Medlin L.K."/>
            <person name="Montsant A."/>
            <person name="Oudot-Le Secq M.P."/>
            <person name="Napoli C."/>
            <person name="Obornik M."/>
            <person name="Parker M.S."/>
            <person name="Petit J.L."/>
            <person name="Porcel B.M."/>
            <person name="Poulsen N."/>
            <person name="Robison M."/>
            <person name="Rychlewski L."/>
            <person name="Rynearson T.A."/>
            <person name="Schmutz J."/>
            <person name="Shapiro H."/>
            <person name="Siaut M."/>
            <person name="Stanley M."/>
            <person name="Sussman M.R."/>
            <person name="Taylor A.R."/>
            <person name="Vardi A."/>
            <person name="von Dassow P."/>
            <person name="Vyverman W."/>
            <person name="Willis A."/>
            <person name="Wyrwicz L.S."/>
            <person name="Rokhsar D.S."/>
            <person name="Weissenbach J."/>
            <person name="Armbrust E.V."/>
            <person name="Green B.R."/>
            <person name="Van de Peer Y."/>
            <person name="Grigoriev I.V."/>
        </authorList>
    </citation>
    <scope>NUCLEOTIDE SEQUENCE [LARGE SCALE GENOMIC DNA]</scope>
    <source>
        <strain evidence="3 4">CCMP1335</strain>
    </source>
</reference>
<dbReference type="EMBL" id="DS999421">
    <property type="protein sequence ID" value="EED86533.1"/>
    <property type="molecule type" value="Genomic_DNA"/>
</dbReference>
<evidence type="ECO:0000313" key="3">
    <source>
        <dbReference type="EMBL" id="EED86533.1"/>
    </source>
</evidence>
<evidence type="ECO:0000259" key="2">
    <source>
        <dbReference type="Pfam" id="PF09423"/>
    </source>
</evidence>
<dbReference type="STRING" id="35128.B8LDS5"/>
<keyword evidence="4" id="KW-1185">Reference proteome</keyword>
<name>B8LDS5_THAPS</name>
<dbReference type="InterPro" id="IPR029052">
    <property type="entry name" value="Metallo-depent_PP-like"/>
</dbReference>
<dbReference type="OMA" id="SKDEWIC"/>
<dbReference type="PaxDb" id="35128-Thaps25541"/>
<feature type="transmembrane region" description="Helical" evidence="1">
    <location>
        <begin position="641"/>
        <end position="665"/>
    </location>
</feature>
<dbReference type="eggNOG" id="ENOG502QTGZ">
    <property type="taxonomic scope" value="Eukaryota"/>
</dbReference>
<protein>
    <recommendedName>
        <fullName evidence="2">PhoD-like phosphatase metallophosphatase domain-containing protein</fullName>
    </recommendedName>
</protein>